<dbReference type="GO" id="GO:0003887">
    <property type="term" value="F:DNA-directed DNA polymerase activity"/>
    <property type="evidence" value="ECO:0007669"/>
    <property type="project" value="UniProtKB-KW"/>
</dbReference>
<sequence length="129" mass="14962">MTQAPFPKEQTGRTKKPLEILYSDVCGPMNTRSLGGSLYFATFIDDHTRWCEVRFLREKSDLFDAFCEVKALLERRSGCKLLSLQFDNGEEYCSTQMEQYLTENGITHRLSVPKLLNKMESLSARTEHW</sequence>
<keyword evidence="7" id="KW-0695">RNA-directed DNA polymerase</keyword>
<dbReference type="Proteomes" id="UP000030758">
    <property type="component" value="Unassembled WGS sequence"/>
</dbReference>
<dbReference type="PROSITE" id="PS50994">
    <property type="entry name" value="INTEGRASE"/>
    <property type="match status" value="1"/>
</dbReference>
<keyword evidence="9" id="KW-0233">DNA recombination</keyword>
<feature type="domain" description="Integrase catalytic" evidence="10">
    <location>
        <begin position="13"/>
        <end position="129"/>
    </location>
</feature>
<dbReference type="Gene3D" id="3.30.420.10">
    <property type="entry name" value="Ribonuclease H-like superfamily/Ribonuclease H"/>
    <property type="match status" value="1"/>
</dbReference>
<dbReference type="GO" id="GO:0015074">
    <property type="term" value="P:DNA integration"/>
    <property type="evidence" value="ECO:0007669"/>
    <property type="project" value="UniProtKB-KW"/>
</dbReference>
<keyword evidence="5" id="KW-0460">Magnesium</keyword>
<gene>
    <name evidence="11" type="ORF">M514_23803</name>
</gene>
<protein>
    <recommendedName>
        <fullName evidence="10">Integrase catalytic domain-containing protein</fullName>
    </recommendedName>
</protein>
<evidence type="ECO:0000313" key="11">
    <source>
        <dbReference type="EMBL" id="KFD64093.1"/>
    </source>
</evidence>
<keyword evidence="8" id="KW-0548">Nucleotidyltransferase</keyword>
<proteinExistence type="predicted"/>
<dbReference type="GO" id="GO:0006310">
    <property type="term" value="P:DNA recombination"/>
    <property type="evidence" value="ECO:0007669"/>
    <property type="project" value="UniProtKB-KW"/>
</dbReference>
<keyword evidence="2" id="KW-0479">Metal-binding</keyword>
<evidence type="ECO:0000256" key="2">
    <source>
        <dbReference type="ARBA" id="ARBA00022723"/>
    </source>
</evidence>
<organism evidence="11">
    <name type="scientific">Trichuris suis</name>
    <name type="common">pig whipworm</name>
    <dbReference type="NCBI Taxonomy" id="68888"/>
    <lineage>
        <taxon>Eukaryota</taxon>
        <taxon>Metazoa</taxon>
        <taxon>Ecdysozoa</taxon>
        <taxon>Nematoda</taxon>
        <taxon>Enoplea</taxon>
        <taxon>Dorylaimia</taxon>
        <taxon>Trichinellida</taxon>
        <taxon>Trichuridae</taxon>
        <taxon>Trichuris</taxon>
    </lineage>
</organism>
<dbReference type="GO" id="GO:0046872">
    <property type="term" value="F:metal ion binding"/>
    <property type="evidence" value="ECO:0007669"/>
    <property type="project" value="UniProtKB-KW"/>
</dbReference>
<dbReference type="GO" id="GO:0003676">
    <property type="term" value="F:nucleic acid binding"/>
    <property type="evidence" value="ECO:0007669"/>
    <property type="project" value="InterPro"/>
</dbReference>
<dbReference type="InterPro" id="IPR036397">
    <property type="entry name" value="RNaseH_sf"/>
</dbReference>
<reference evidence="11" key="1">
    <citation type="journal article" date="2014" name="Nat. Genet.">
        <title>Genome and transcriptome of the porcine whipworm Trichuris suis.</title>
        <authorList>
            <person name="Jex A.R."/>
            <person name="Nejsum P."/>
            <person name="Schwarz E.M."/>
            <person name="Hu L."/>
            <person name="Young N.D."/>
            <person name="Hall R.S."/>
            <person name="Korhonen P.K."/>
            <person name="Liao S."/>
            <person name="Thamsborg S."/>
            <person name="Xia J."/>
            <person name="Xu P."/>
            <person name="Wang S."/>
            <person name="Scheerlinck J.P."/>
            <person name="Hofmann A."/>
            <person name="Sternberg P.W."/>
            <person name="Wang J."/>
            <person name="Gasser R.B."/>
        </authorList>
    </citation>
    <scope>NUCLEOTIDE SEQUENCE [LARGE SCALE GENOMIC DNA]</scope>
    <source>
        <strain evidence="11">DCEP-RM93F</strain>
    </source>
</reference>
<dbReference type="InterPro" id="IPR012337">
    <property type="entry name" value="RNaseH-like_sf"/>
</dbReference>
<keyword evidence="6" id="KW-0229">DNA integration</keyword>
<dbReference type="InterPro" id="IPR001584">
    <property type="entry name" value="Integrase_cat-core"/>
</dbReference>
<evidence type="ECO:0000256" key="8">
    <source>
        <dbReference type="ARBA" id="ARBA00022932"/>
    </source>
</evidence>
<dbReference type="PANTHER" id="PTHR42648:SF11">
    <property type="entry name" value="TRANSPOSON TY4-P GAG-POL POLYPROTEIN"/>
    <property type="match status" value="1"/>
</dbReference>
<keyword evidence="3" id="KW-0255">Endonuclease</keyword>
<keyword evidence="4" id="KW-0378">Hydrolase</keyword>
<dbReference type="Pfam" id="PF00665">
    <property type="entry name" value="rve"/>
    <property type="match status" value="1"/>
</dbReference>
<accession>A0A085N3P7</accession>
<evidence type="ECO:0000256" key="6">
    <source>
        <dbReference type="ARBA" id="ARBA00022908"/>
    </source>
</evidence>
<name>A0A085N3P7_9BILA</name>
<evidence type="ECO:0000259" key="10">
    <source>
        <dbReference type="PROSITE" id="PS50994"/>
    </source>
</evidence>
<dbReference type="PANTHER" id="PTHR42648">
    <property type="entry name" value="TRANSPOSASE, PUTATIVE-RELATED"/>
    <property type="match status" value="1"/>
</dbReference>
<evidence type="ECO:0000256" key="1">
    <source>
        <dbReference type="ARBA" id="ARBA00022722"/>
    </source>
</evidence>
<dbReference type="InterPro" id="IPR039537">
    <property type="entry name" value="Retrotran_Ty1/copia-like"/>
</dbReference>
<dbReference type="AlphaFoldDB" id="A0A085N3P7"/>
<dbReference type="EMBL" id="KL367562">
    <property type="protein sequence ID" value="KFD64093.1"/>
    <property type="molecule type" value="Genomic_DNA"/>
</dbReference>
<dbReference type="SUPFAM" id="SSF53098">
    <property type="entry name" value="Ribonuclease H-like"/>
    <property type="match status" value="1"/>
</dbReference>
<evidence type="ECO:0000256" key="3">
    <source>
        <dbReference type="ARBA" id="ARBA00022759"/>
    </source>
</evidence>
<dbReference type="GO" id="GO:0016787">
    <property type="term" value="F:hydrolase activity"/>
    <property type="evidence" value="ECO:0007669"/>
    <property type="project" value="UniProtKB-KW"/>
</dbReference>
<evidence type="ECO:0000256" key="4">
    <source>
        <dbReference type="ARBA" id="ARBA00022801"/>
    </source>
</evidence>
<evidence type="ECO:0000256" key="9">
    <source>
        <dbReference type="ARBA" id="ARBA00023172"/>
    </source>
</evidence>
<keyword evidence="1" id="KW-0540">Nuclease</keyword>
<dbReference type="GO" id="GO:0004519">
    <property type="term" value="F:endonuclease activity"/>
    <property type="evidence" value="ECO:0007669"/>
    <property type="project" value="UniProtKB-KW"/>
</dbReference>
<keyword evidence="8" id="KW-0239">DNA-directed DNA polymerase</keyword>
<evidence type="ECO:0000256" key="7">
    <source>
        <dbReference type="ARBA" id="ARBA00022918"/>
    </source>
</evidence>
<dbReference type="GO" id="GO:0003964">
    <property type="term" value="F:RNA-directed DNA polymerase activity"/>
    <property type="evidence" value="ECO:0007669"/>
    <property type="project" value="UniProtKB-KW"/>
</dbReference>
<keyword evidence="8" id="KW-0808">Transferase</keyword>
<evidence type="ECO:0000256" key="5">
    <source>
        <dbReference type="ARBA" id="ARBA00022842"/>
    </source>
</evidence>